<accession>A0A8J5V100</accession>
<name>A0A8J5V100_9HYME</name>
<dbReference type="Proteomes" id="UP000729913">
    <property type="component" value="Unassembled WGS sequence"/>
</dbReference>
<keyword evidence="2" id="KW-1185">Reference proteome</keyword>
<dbReference type="PANTHER" id="PTHR47890">
    <property type="entry name" value="LD24308P"/>
    <property type="match status" value="1"/>
</dbReference>
<dbReference type="EMBL" id="JAAOIC020000019">
    <property type="protein sequence ID" value="KAG8040966.1"/>
    <property type="molecule type" value="Genomic_DNA"/>
</dbReference>
<dbReference type="PANTHER" id="PTHR47890:SF1">
    <property type="entry name" value="LD24308P"/>
    <property type="match status" value="1"/>
</dbReference>
<evidence type="ECO:0000313" key="1">
    <source>
        <dbReference type="EMBL" id="KAG8040966.1"/>
    </source>
</evidence>
<reference evidence="1" key="1">
    <citation type="submission" date="2020-03" db="EMBL/GenBank/DDBJ databases">
        <authorList>
            <person name="Chebbi M.A."/>
            <person name="Drezen J.M."/>
        </authorList>
    </citation>
    <scope>NUCLEOTIDE SEQUENCE</scope>
    <source>
        <tissue evidence="1">Whole body</tissue>
    </source>
</reference>
<gene>
    <name evidence="1" type="ORF">G9C98_001954</name>
</gene>
<dbReference type="OrthoDB" id="7693502at2759"/>
<reference evidence="1" key="2">
    <citation type="submission" date="2021-04" db="EMBL/GenBank/DDBJ databases">
        <title>Genome-wide patterns of bracovirus chromosomal integration into multiple host tissues during parasitism.</title>
        <authorList>
            <person name="Chebbi M.A.C."/>
        </authorList>
    </citation>
    <scope>NUCLEOTIDE SEQUENCE</scope>
    <source>
        <tissue evidence="1">Whole body</tissue>
    </source>
</reference>
<dbReference type="Pfam" id="PF16061">
    <property type="entry name" value="DUF4803"/>
    <property type="match status" value="2"/>
</dbReference>
<proteinExistence type="predicted"/>
<dbReference type="AlphaFoldDB" id="A0A8J5V100"/>
<protein>
    <submittedName>
        <fullName evidence="1">Uncharacterized protein</fullName>
    </submittedName>
</protein>
<dbReference type="InterPro" id="IPR032062">
    <property type="entry name" value="DUF4803"/>
</dbReference>
<organism evidence="1 2">
    <name type="scientific">Cotesia typhae</name>
    <dbReference type="NCBI Taxonomy" id="2053667"/>
    <lineage>
        <taxon>Eukaryota</taxon>
        <taxon>Metazoa</taxon>
        <taxon>Ecdysozoa</taxon>
        <taxon>Arthropoda</taxon>
        <taxon>Hexapoda</taxon>
        <taxon>Insecta</taxon>
        <taxon>Pterygota</taxon>
        <taxon>Neoptera</taxon>
        <taxon>Endopterygota</taxon>
        <taxon>Hymenoptera</taxon>
        <taxon>Apocrita</taxon>
        <taxon>Ichneumonoidea</taxon>
        <taxon>Braconidae</taxon>
        <taxon>Microgastrinae</taxon>
        <taxon>Cotesia</taxon>
    </lineage>
</organism>
<evidence type="ECO:0000313" key="2">
    <source>
        <dbReference type="Proteomes" id="UP000729913"/>
    </source>
</evidence>
<sequence>MNLHDVSSIEIFINNVKERAWSYYQVENATINGDKKKDILKAIFYDLRKILTELNNMSDDARKVLSSGDLVSFISTLERLNRQKGSSLNPRLSDKLTKIFNISEAINSYVEPLLKLGADNISDDQDVLQFCPTDASAGHDVQFKYEKQIVLKEYIEFIKYLTIEINDEKRFNICGQKTSLNQAVFDYYYQVVATYLKEYVMLYYIDIIDARCFNLKSGPLLMIRQNESLSELRDSIKLTKILLNRTNHYMHRCDADHHKISYNRNLYLELNHMIQSIIIEEKEMSTDGYCSHNCNLNSIKTTINHRDCHEFRDCHYIGSTIDYCESTKGTGHRRLNWFKSGDITYGDDHVQCNGSLKSVSSYFNLLRSGSCDYCVCSCVKQSDDEFAVAAISFREQVSDIRANEVVMGVRFVKKGSLIHVQIKEGQLKSYGIRKAYWKPLETFTLSGIPKKFFVINRNSVMRQMIKGVDYGEAKFVNFDDMIAPEGFVVTGVRFGVSRNHYNKDRGMAGAIQLEIRVSPYDYVKGLVYENLTHWVIPNQSFWRQELTLINPDNPTKSTVNDLDSTPVKFVRLQASDLLKDAGQSTVPFFDAQDVEGKPEFPLGGIGLVHRGRAERAWSYYQVENATINGDEKEDILKVIFYDLRKILIELNNMSADSRNVSSSGGLVSFISALEKFDCKNGSSLNPKLSDKLTKILNISESINSYVKPLLRLGADNISDDQDVLQFCPTDANAGQNVQFKYEKQIILKEYREFDDKWVSVCGQTTSLNQAVFDYYHQVVATYLKEYVMLYYIDIIDARCLNLNAAPLLMMRQNESLSELIDNIRLTKVLLNRINTHVYRCDANFKETMFRKPYLQLRGMMQVIVIAESYLSFYGSCDHNCDLSQVDSILYSSCDEFKSCTYNHSAYNLCEKDKNSSRRYEWIKGNQHTAYGNNYPFCDGTKKIVSSRYSVDQARYCDFCMCTCIKRNPTSLNPVTAISFREQVTNIIKNKVVAGVRFVEWGNMIHVQIKEKDFTSNEAGVWIPVEDVHYRKTDRKFYVTTHELNYYSIKLGKDYAHPETIAFDDLMAPKGFVVTGVRFRFAGDSNEHPKKTGLIQLQIRVTPFDFVNRKLMNLNETRWIFTTYFRFRHKLDLTQPDLPTKSSLNVIDSKTNQYVEFQTSDLVKDAGQSTVPFFDAQDVEGKPEFPLGGVGIIHRGRKGYGGFLAFKVFDLNLSQYFNEKSSA</sequence>
<comment type="caution">
    <text evidence="1">The sequence shown here is derived from an EMBL/GenBank/DDBJ whole genome shotgun (WGS) entry which is preliminary data.</text>
</comment>